<accession>A0A6J5KHP6</accession>
<organism evidence="2">
    <name type="scientific">uncultured Caudovirales phage</name>
    <dbReference type="NCBI Taxonomy" id="2100421"/>
    <lineage>
        <taxon>Viruses</taxon>
        <taxon>Duplodnaviria</taxon>
        <taxon>Heunggongvirae</taxon>
        <taxon>Uroviricota</taxon>
        <taxon>Caudoviricetes</taxon>
        <taxon>Peduoviridae</taxon>
        <taxon>Maltschvirus</taxon>
        <taxon>Maltschvirus maltsch</taxon>
    </lineage>
</organism>
<dbReference type="InterPro" id="IPR036397">
    <property type="entry name" value="RNaseH_sf"/>
</dbReference>
<keyword evidence="2" id="KW-0540">Nuclease</keyword>
<keyword evidence="2" id="KW-0378">Hydrolase</keyword>
<dbReference type="Gene3D" id="3.30.420.10">
    <property type="entry name" value="Ribonuclease H-like superfamily/Ribonuclease H"/>
    <property type="match status" value="1"/>
</dbReference>
<gene>
    <name evidence="2" type="ORF">UFOVP10_21</name>
</gene>
<name>A0A6J5KHP6_9CAUD</name>
<dbReference type="GO" id="GO:0003676">
    <property type="term" value="F:nucleic acid binding"/>
    <property type="evidence" value="ECO:0007669"/>
    <property type="project" value="InterPro"/>
</dbReference>
<dbReference type="Pfam" id="PF10108">
    <property type="entry name" value="DNA_pol_B_exo2"/>
    <property type="match status" value="1"/>
</dbReference>
<reference evidence="2" key="1">
    <citation type="submission" date="2020-04" db="EMBL/GenBank/DDBJ databases">
        <authorList>
            <person name="Chiriac C."/>
            <person name="Salcher M."/>
            <person name="Ghai R."/>
            <person name="Kavagutti S V."/>
        </authorList>
    </citation>
    <scope>NUCLEOTIDE SEQUENCE</scope>
</reference>
<evidence type="ECO:0000259" key="1">
    <source>
        <dbReference type="Pfam" id="PF10108"/>
    </source>
</evidence>
<dbReference type="EMBL" id="LR796142">
    <property type="protein sequence ID" value="CAB4121065.1"/>
    <property type="molecule type" value="Genomic_DNA"/>
</dbReference>
<feature type="domain" description="Predicted 3'-5' exonuclease PolB-like" evidence="1">
    <location>
        <begin position="94"/>
        <end position="222"/>
    </location>
</feature>
<protein>
    <submittedName>
        <fullName evidence="2">Predicted 3'-5' exonuclease, PolB-like</fullName>
    </submittedName>
</protein>
<evidence type="ECO:0000313" key="2">
    <source>
        <dbReference type="EMBL" id="CAB4121065.1"/>
    </source>
</evidence>
<dbReference type="InterPro" id="IPR012337">
    <property type="entry name" value="RNaseH-like_sf"/>
</dbReference>
<sequence length="223" mass="24492">MNIFLDIETIPAQRKDIRAYVADKVTHPGNISKAETIAKWNEESRPAAVEEAINKTGLDGAFGQVCCVGLDLLDCGEAEVLYGLDEHLLLTQVNDIINHCIKPANNYNTRIIGHNVSSFDLRFLVQRYIVNGIKPHIVIARAASAKPWEDEKVYDTMVQFAGVGNRISLDKLCLALGLPGKGDIDGSMVAGMVAAGRIKEVADYCASDVNKTRAVFRRMTFVE</sequence>
<dbReference type="SUPFAM" id="SSF53098">
    <property type="entry name" value="Ribonuclease H-like"/>
    <property type="match status" value="1"/>
</dbReference>
<dbReference type="InterPro" id="IPR019288">
    <property type="entry name" value="3'-5'_exonuclease_PolB-like"/>
</dbReference>
<dbReference type="GO" id="GO:0004527">
    <property type="term" value="F:exonuclease activity"/>
    <property type="evidence" value="ECO:0007669"/>
    <property type="project" value="UniProtKB-KW"/>
</dbReference>
<proteinExistence type="predicted"/>
<keyword evidence="2" id="KW-0269">Exonuclease</keyword>